<dbReference type="Proteomes" id="UP000024635">
    <property type="component" value="Unassembled WGS sequence"/>
</dbReference>
<evidence type="ECO:0000313" key="2">
    <source>
        <dbReference type="Proteomes" id="UP000024635"/>
    </source>
</evidence>
<gene>
    <name evidence="1" type="primary">Acey_s0011.g1252</name>
    <name evidence="1" type="ORF">Y032_0011g1252</name>
</gene>
<keyword evidence="2" id="KW-1185">Reference proteome</keyword>
<comment type="caution">
    <text evidence="1">The sequence shown here is derived from an EMBL/GenBank/DDBJ whole genome shotgun (WGS) entry which is preliminary data.</text>
</comment>
<dbReference type="EMBL" id="JARK01001347">
    <property type="protein sequence ID" value="EYC25524.1"/>
    <property type="molecule type" value="Genomic_DNA"/>
</dbReference>
<protein>
    <submittedName>
        <fullName evidence="1">Uncharacterized protein</fullName>
    </submittedName>
</protein>
<sequence length="153" mass="17864">MLSNSLLVFCLRCYFGIEGNVTQKLVQDPAKEMCSYEPRDPCRFSIPPAYQIFSMEHHYSEHCWALKGKRRFRTVCSCRTDLCNGDIKLMQRKWADSPIANKTIYECVLEYLKTRPDLEHTESTTEASTTEAYLKSLLSLKNLSDYYIFEFVT</sequence>
<dbReference type="AlphaFoldDB" id="A0A016VD02"/>
<organism evidence="1 2">
    <name type="scientific">Ancylostoma ceylanicum</name>
    <dbReference type="NCBI Taxonomy" id="53326"/>
    <lineage>
        <taxon>Eukaryota</taxon>
        <taxon>Metazoa</taxon>
        <taxon>Ecdysozoa</taxon>
        <taxon>Nematoda</taxon>
        <taxon>Chromadorea</taxon>
        <taxon>Rhabditida</taxon>
        <taxon>Rhabditina</taxon>
        <taxon>Rhabditomorpha</taxon>
        <taxon>Strongyloidea</taxon>
        <taxon>Ancylostomatidae</taxon>
        <taxon>Ancylostomatinae</taxon>
        <taxon>Ancylostoma</taxon>
    </lineage>
</organism>
<evidence type="ECO:0000313" key="1">
    <source>
        <dbReference type="EMBL" id="EYC25524.1"/>
    </source>
</evidence>
<proteinExistence type="predicted"/>
<dbReference type="STRING" id="53326.A0A016VD02"/>
<reference evidence="2" key="1">
    <citation type="journal article" date="2015" name="Nat. Genet.">
        <title>The genome and transcriptome of the zoonotic hookworm Ancylostoma ceylanicum identify infection-specific gene families.</title>
        <authorList>
            <person name="Schwarz E.M."/>
            <person name="Hu Y."/>
            <person name="Antoshechkin I."/>
            <person name="Miller M.M."/>
            <person name="Sternberg P.W."/>
            <person name="Aroian R.V."/>
        </authorList>
    </citation>
    <scope>NUCLEOTIDE SEQUENCE</scope>
    <source>
        <strain evidence="2">HY135</strain>
    </source>
</reference>
<name>A0A016VD02_9BILA</name>
<accession>A0A016VD02</accession>
<dbReference type="OrthoDB" id="10483108at2759"/>